<dbReference type="PANTHER" id="PTHR37423:SF2">
    <property type="entry name" value="MEMBRANE-BOUND LYTIC MUREIN TRANSGLYCOSYLASE C"/>
    <property type="match status" value="1"/>
</dbReference>
<dbReference type="CDD" id="cd13403">
    <property type="entry name" value="MLTF-like"/>
    <property type="match status" value="1"/>
</dbReference>
<organism evidence="4 5">
    <name type="scientific">Maridesulfovibrio salexigens (strain ATCC 14822 / DSM 2638 / NCIMB 8403 / VKM B-1763)</name>
    <name type="common">Desulfovibrio salexigens</name>
    <dbReference type="NCBI Taxonomy" id="526222"/>
    <lineage>
        <taxon>Bacteria</taxon>
        <taxon>Pseudomonadati</taxon>
        <taxon>Thermodesulfobacteriota</taxon>
        <taxon>Desulfovibrionia</taxon>
        <taxon>Desulfovibrionales</taxon>
        <taxon>Desulfovibrionaceae</taxon>
        <taxon>Maridesulfovibrio</taxon>
    </lineage>
</organism>
<dbReference type="GO" id="GO:0016020">
    <property type="term" value="C:membrane"/>
    <property type="evidence" value="ECO:0007669"/>
    <property type="project" value="InterPro"/>
</dbReference>
<evidence type="ECO:0000256" key="2">
    <source>
        <dbReference type="SAM" id="Phobius"/>
    </source>
</evidence>
<reference evidence="4 5" key="1">
    <citation type="submission" date="2009-06" db="EMBL/GenBank/DDBJ databases">
        <title>Complete sequence of Desulfovibrio salexigens DSM 2638.</title>
        <authorList>
            <consortium name="US DOE Joint Genome Institute"/>
            <person name="Lucas S."/>
            <person name="Copeland A."/>
            <person name="Lapidus A."/>
            <person name="Glavina del Rio T."/>
            <person name="Tice H."/>
            <person name="Bruce D."/>
            <person name="Goodwin L."/>
            <person name="Pitluck S."/>
            <person name="Munk A.C."/>
            <person name="Brettin T."/>
            <person name="Detter J.C."/>
            <person name="Han C."/>
            <person name="Tapia R."/>
            <person name="Larimer F."/>
            <person name="Land M."/>
            <person name="Hauser L."/>
            <person name="Kyrpides N."/>
            <person name="Anderson I."/>
            <person name="Wall J.D."/>
            <person name="Arkin A.P."/>
            <person name="Dehal P."/>
            <person name="Chivian D."/>
            <person name="Giles B."/>
            <person name="Hazen T.C."/>
        </authorList>
    </citation>
    <scope>NUCLEOTIDE SEQUENCE [LARGE SCALE GENOMIC DNA]</scope>
    <source>
        <strain evidence="5">ATCC 14822 / DSM 2638 / NCIMB 8403 / VKM B-1763</strain>
    </source>
</reference>
<evidence type="ECO:0000259" key="3">
    <source>
        <dbReference type="Pfam" id="PF01464"/>
    </source>
</evidence>
<dbReference type="PANTHER" id="PTHR37423">
    <property type="entry name" value="SOLUBLE LYTIC MUREIN TRANSGLYCOSYLASE-RELATED"/>
    <property type="match status" value="1"/>
</dbReference>
<dbReference type="Pfam" id="PF01464">
    <property type="entry name" value="SLT"/>
    <property type="match status" value="1"/>
</dbReference>
<dbReference type="STRING" id="526222.Desal_1459"/>
<protein>
    <submittedName>
        <fullName evidence="4">Lytic transglycosylase catalytic</fullName>
    </submittedName>
</protein>
<sequence length="493" mass="57144">MRKKSFGDMSIHQSKLNDPKKGILILFSQHIFNIVVYLALFSFFYYIYSVKYEIPLPNTIRVAAVDIERVFPKLSPWGPGFERELVDEFTEYAGTDLDIKAYPTHEKAFEALIKGKADILLATGYNPDLSSTTTPLIKGPVYEKSPAAMLHHILRFELRTPFELCDQEVFVPAHSGLVETFNELSTQLDCSPTMIKGSNSTHLEPLLKLNENKNIRFHLVESGAFKPIRPFIHKLRITDYFGDDQEYRWYLRDDVHGLGQTAEDYWNLITTNGTLEDLQEKYFGFIPEETDFYDLYSLRKDIREKLPRYHQYILKAARKYKIDPLLLTAVMYQESRFDPLARSKTGVRGLMQLTNDTAQLLGLTSRLDPQQAINGGARYLRFLWDKLDSRDVDGWDRWLFTLAAYNQGLGHVYDAIEIAKYTSRHPGTWRSLKQVFPLLTRPKYHSKTKYGYTRGYEAVDYVDSVRYYYYIMNGLAVLPGLEANYLIPLTTAR</sequence>
<dbReference type="InterPro" id="IPR008258">
    <property type="entry name" value="Transglycosylase_SLT_dom_1"/>
</dbReference>
<feature type="domain" description="Transglycosylase SLT" evidence="3">
    <location>
        <begin position="312"/>
        <end position="420"/>
    </location>
</feature>
<comment type="similarity">
    <text evidence="1">Belongs to the transglycosylase Slt family.</text>
</comment>
<dbReference type="InterPro" id="IPR000189">
    <property type="entry name" value="Transglyc_AS"/>
</dbReference>
<keyword evidence="2" id="KW-1133">Transmembrane helix</keyword>
<evidence type="ECO:0000313" key="4">
    <source>
        <dbReference type="EMBL" id="ACS79521.1"/>
    </source>
</evidence>
<dbReference type="KEGG" id="dsa:Desal_1459"/>
<dbReference type="InterPro" id="IPR023346">
    <property type="entry name" value="Lysozyme-like_dom_sf"/>
</dbReference>
<dbReference type="EMBL" id="CP001649">
    <property type="protein sequence ID" value="ACS79521.1"/>
    <property type="molecule type" value="Genomic_DNA"/>
</dbReference>
<dbReference type="Gene3D" id="3.40.190.10">
    <property type="entry name" value="Periplasmic binding protein-like II"/>
    <property type="match status" value="2"/>
</dbReference>
<dbReference type="Proteomes" id="UP000002601">
    <property type="component" value="Chromosome"/>
</dbReference>
<dbReference type="SUPFAM" id="SSF53850">
    <property type="entry name" value="Periplasmic binding protein-like II"/>
    <property type="match status" value="1"/>
</dbReference>
<dbReference type="AlphaFoldDB" id="C6BRT1"/>
<name>C6BRT1_MARSD</name>
<dbReference type="HOGENOM" id="CLU_027494_0_1_7"/>
<proteinExistence type="inferred from homology"/>
<evidence type="ECO:0000256" key="1">
    <source>
        <dbReference type="ARBA" id="ARBA00007734"/>
    </source>
</evidence>
<keyword evidence="2" id="KW-0812">Transmembrane</keyword>
<keyword evidence="2" id="KW-0472">Membrane</keyword>
<dbReference type="Gene3D" id="1.10.530.10">
    <property type="match status" value="1"/>
</dbReference>
<dbReference type="eggNOG" id="COG4623">
    <property type="taxonomic scope" value="Bacteria"/>
</dbReference>
<accession>C6BRT1</accession>
<dbReference type="SUPFAM" id="SSF53955">
    <property type="entry name" value="Lysozyme-like"/>
    <property type="match status" value="1"/>
</dbReference>
<dbReference type="CAZy" id="GH23">
    <property type="family name" value="Glycoside Hydrolase Family 23"/>
</dbReference>
<dbReference type="PROSITE" id="PS00922">
    <property type="entry name" value="TRANSGLYCOSYLASE"/>
    <property type="match status" value="1"/>
</dbReference>
<dbReference type="GO" id="GO:0008933">
    <property type="term" value="F:peptidoglycan lytic transglycosylase activity"/>
    <property type="evidence" value="ECO:0007669"/>
    <property type="project" value="InterPro"/>
</dbReference>
<evidence type="ECO:0000313" key="5">
    <source>
        <dbReference type="Proteomes" id="UP000002601"/>
    </source>
</evidence>
<dbReference type="GO" id="GO:0000270">
    <property type="term" value="P:peptidoglycan metabolic process"/>
    <property type="evidence" value="ECO:0007669"/>
    <property type="project" value="InterPro"/>
</dbReference>
<keyword evidence="5" id="KW-1185">Reference proteome</keyword>
<feature type="transmembrane region" description="Helical" evidence="2">
    <location>
        <begin position="21"/>
        <end position="48"/>
    </location>
</feature>
<gene>
    <name evidence="4" type="ordered locus">Desal_1459</name>
</gene>